<keyword evidence="4" id="KW-0808">Transferase</keyword>
<evidence type="ECO:0000256" key="6">
    <source>
        <dbReference type="ARBA" id="ARBA00022777"/>
    </source>
</evidence>
<dbReference type="Pfam" id="PF00359">
    <property type="entry name" value="PTS_EIIA_2"/>
    <property type="match status" value="1"/>
</dbReference>
<dbReference type="RefSeq" id="WP_136166424.1">
    <property type="nucleotide sequence ID" value="NZ_KZ819078.1"/>
</dbReference>
<keyword evidence="5" id="KW-0598">Phosphotransferase system</keyword>
<evidence type="ECO:0000256" key="2">
    <source>
        <dbReference type="ARBA" id="ARBA00022448"/>
    </source>
</evidence>
<dbReference type="SUPFAM" id="SSF55804">
    <property type="entry name" value="Phoshotransferase/anion transport protein"/>
    <property type="match status" value="1"/>
</dbReference>
<evidence type="ECO:0000256" key="5">
    <source>
        <dbReference type="ARBA" id="ARBA00022683"/>
    </source>
</evidence>
<evidence type="ECO:0000259" key="7">
    <source>
        <dbReference type="PROSITE" id="PS51094"/>
    </source>
</evidence>
<dbReference type="CDD" id="cd00211">
    <property type="entry name" value="PTS_IIA_fru"/>
    <property type="match status" value="1"/>
</dbReference>
<evidence type="ECO:0000256" key="3">
    <source>
        <dbReference type="ARBA" id="ARBA00022490"/>
    </source>
</evidence>
<sequence>MLNDWLTQDSIQICDRADDWRQAVALAAAPLIAKGAISDSYVPAILRQYDAIGPYFVLAPGIAMPHARPEEGALALGLSLLLVREGVIFHSADHDPVRLIVMLSAPDGNSHIELIAQLAELFSCDEAITALFAARTVEEVLDIIHQY</sequence>
<reference evidence="8 9" key="1">
    <citation type="submission" date="2018-04" db="EMBL/GenBank/DDBJ databases">
        <title>Brenneria corticis sp.nov.</title>
        <authorList>
            <person name="Li Y."/>
        </authorList>
    </citation>
    <scope>NUCLEOTIDE SEQUENCE [LARGE SCALE GENOMIC DNA]</scope>
    <source>
        <strain evidence="8 9">CFCC 11842</strain>
    </source>
</reference>
<dbReference type="EMBL" id="QDKH01000010">
    <property type="protein sequence ID" value="PWC15964.1"/>
    <property type="molecule type" value="Genomic_DNA"/>
</dbReference>
<dbReference type="Proteomes" id="UP000296159">
    <property type="component" value="Unassembled WGS sequence"/>
</dbReference>
<gene>
    <name evidence="8" type="ORF">DDT56_10655</name>
</gene>
<feature type="domain" description="PTS EIIA type-2" evidence="7">
    <location>
        <begin position="4"/>
        <end position="147"/>
    </location>
</feature>
<organism evidence="8 9">
    <name type="scientific">Brenneria corticis</name>
    <dbReference type="NCBI Taxonomy" id="2173106"/>
    <lineage>
        <taxon>Bacteria</taxon>
        <taxon>Pseudomonadati</taxon>
        <taxon>Pseudomonadota</taxon>
        <taxon>Gammaproteobacteria</taxon>
        <taxon>Enterobacterales</taxon>
        <taxon>Pectobacteriaceae</taxon>
        <taxon>Brenneria</taxon>
    </lineage>
</organism>
<evidence type="ECO:0000256" key="1">
    <source>
        <dbReference type="ARBA" id="ARBA00004496"/>
    </source>
</evidence>
<dbReference type="Gene3D" id="3.40.930.10">
    <property type="entry name" value="Mannitol-specific EII, Chain A"/>
    <property type="match status" value="1"/>
</dbReference>
<dbReference type="InterPro" id="IPR051351">
    <property type="entry name" value="Ascorbate-PTS_EIIA_comp"/>
</dbReference>
<evidence type="ECO:0000313" key="9">
    <source>
        <dbReference type="Proteomes" id="UP000296159"/>
    </source>
</evidence>
<accession>A0A2U1U2T9</accession>
<dbReference type="AlphaFoldDB" id="A0A2U1U2T9"/>
<keyword evidence="2" id="KW-0813">Transport</keyword>
<protein>
    <submittedName>
        <fullName evidence="8">PTS ascorbate transporter subunit IIA</fullName>
    </submittedName>
</protein>
<dbReference type="PANTHER" id="PTHR36203">
    <property type="entry name" value="ASCORBATE-SPECIFIC PTS SYSTEM EIIA COMPONENT"/>
    <property type="match status" value="1"/>
</dbReference>
<keyword evidence="3" id="KW-0963">Cytoplasm</keyword>
<dbReference type="GO" id="GO:0016301">
    <property type="term" value="F:kinase activity"/>
    <property type="evidence" value="ECO:0007669"/>
    <property type="project" value="UniProtKB-KW"/>
</dbReference>
<dbReference type="InterPro" id="IPR016152">
    <property type="entry name" value="PTrfase/Anion_transptr"/>
</dbReference>
<comment type="subcellular location">
    <subcellularLocation>
        <location evidence="1">Cytoplasm</location>
    </subcellularLocation>
</comment>
<dbReference type="PROSITE" id="PS51094">
    <property type="entry name" value="PTS_EIIA_TYPE_2"/>
    <property type="match status" value="1"/>
</dbReference>
<evidence type="ECO:0000313" key="8">
    <source>
        <dbReference type="EMBL" id="PWC15964.1"/>
    </source>
</evidence>
<comment type="caution">
    <text evidence="8">The sequence shown here is derived from an EMBL/GenBank/DDBJ whole genome shotgun (WGS) entry which is preliminary data.</text>
</comment>
<dbReference type="PANTHER" id="PTHR36203:SF4">
    <property type="entry name" value="MANNITOL-SPECIFIC CRYPTIC PHOSPHOTRANSFERASE ENZYME IIA COMPONENT"/>
    <property type="match status" value="1"/>
</dbReference>
<evidence type="ECO:0000256" key="4">
    <source>
        <dbReference type="ARBA" id="ARBA00022679"/>
    </source>
</evidence>
<dbReference type="GO" id="GO:0005737">
    <property type="term" value="C:cytoplasm"/>
    <property type="evidence" value="ECO:0007669"/>
    <property type="project" value="UniProtKB-SubCell"/>
</dbReference>
<dbReference type="InterPro" id="IPR002178">
    <property type="entry name" value="PTS_EIIA_type-2_dom"/>
</dbReference>
<keyword evidence="9" id="KW-1185">Reference proteome</keyword>
<dbReference type="GO" id="GO:0009401">
    <property type="term" value="P:phosphoenolpyruvate-dependent sugar phosphotransferase system"/>
    <property type="evidence" value="ECO:0007669"/>
    <property type="project" value="UniProtKB-KW"/>
</dbReference>
<proteinExistence type="predicted"/>
<name>A0A2U1U2T9_9GAMM</name>
<keyword evidence="6" id="KW-0418">Kinase</keyword>